<dbReference type="Proteomes" id="UP000325055">
    <property type="component" value="Unassembled WGS sequence"/>
</dbReference>
<dbReference type="InterPro" id="IPR051045">
    <property type="entry name" value="TonB-dependent_transducer"/>
</dbReference>
<evidence type="ECO:0000256" key="5">
    <source>
        <dbReference type="ARBA" id="ARBA00022519"/>
    </source>
</evidence>
<evidence type="ECO:0000313" key="15">
    <source>
        <dbReference type="EMBL" id="KAA5418470.1"/>
    </source>
</evidence>
<evidence type="ECO:0000259" key="11">
    <source>
        <dbReference type="PROSITE" id="PS52015"/>
    </source>
</evidence>
<evidence type="ECO:0000313" key="12">
    <source>
        <dbReference type="EMBL" id="ALJ58531.1"/>
    </source>
</evidence>
<evidence type="ECO:0000256" key="8">
    <source>
        <dbReference type="ARBA" id="ARBA00022989"/>
    </source>
</evidence>
<reference evidence="18 20" key="2">
    <citation type="submission" date="2018-08" db="EMBL/GenBank/DDBJ databases">
        <title>A genome reference for cultivated species of the human gut microbiota.</title>
        <authorList>
            <person name="Zou Y."/>
            <person name="Xue W."/>
            <person name="Luo G."/>
        </authorList>
    </citation>
    <scope>NUCLEOTIDE SEQUENCE [LARGE SCALE GENOMIC DNA]</scope>
    <source>
        <strain evidence="18 20">AF22-3AC</strain>
    </source>
</reference>
<dbReference type="EMBL" id="JAVSNH010000001">
    <property type="protein sequence ID" value="MDT4510525.1"/>
    <property type="molecule type" value="Genomic_DNA"/>
</dbReference>
<dbReference type="eggNOG" id="COG0810">
    <property type="taxonomic scope" value="Bacteria"/>
</dbReference>
<keyword evidence="5" id="KW-0997">Cell inner membrane</keyword>
<dbReference type="GO" id="GO:0030288">
    <property type="term" value="C:outer membrane-bounded periplasmic space"/>
    <property type="evidence" value="ECO:0007669"/>
    <property type="project" value="InterPro"/>
</dbReference>
<dbReference type="InterPro" id="IPR003538">
    <property type="entry name" value="TonB"/>
</dbReference>
<dbReference type="PATRIC" id="fig|246787.4.peg.1308"/>
<dbReference type="GO" id="GO:0055085">
    <property type="term" value="P:transmembrane transport"/>
    <property type="evidence" value="ECO:0007669"/>
    <property type="project" value="InterPro"/>
</dbReference>
<dbReference type="EMBL" id="JARFID010000005">
    <property type="protein sequence ID" value="MDE8694057.1"/>
    <property type="molecule type" value="Genomic_DNA"/>
</dbReference>
<proteinExistence type="inferred from homology"/>
<sequence length="228" mass="25605">METKKTPKANLESKRPTWLLVGYVVVLAFMFVAFEWTRDIKIDTSGRIVENVFEQDMEIPLTRQPEVAPPPPPQVTPINDVLTIIDDDANVEETNFASSEETGEDVVVKHIPVTVDEDVPVEDEIFEVVEENPQFLNGGTVGLLQYLSKNIKYPTIPQENGTQGRVTVQFVVNKDGSIVDVNVIRGVDPYLDKEAVRVISTMPKWKPGKQRGVPVRCKFTVPVTFKLQ</sequence>
<dbReference type="EMBL" id="CP012801">
    <property type="protein sequence ID" value="ALJ58531.1"/>
    <property type="molecule type" value="Genomic_DNA"/>
</dbReference>
<evidence type="ECO:0000313" key="17">
    <source>
        <dbReference type="EMBL" id="MDT4510525.1"/>
    </source>
</evidence>
<reference evidence="12 19" key="1">
    <citation type="journal article" date="2015" name="Science">
        <title>Genetic determinants of in vivo fitness and diet responsiveness in multiple human gut Bacteroides.</title>
        <authorList>
            <person name="Wu M."/>
            <person name="McNulty N.P."/>
            <person name="Rodionov D.A."/>
            <person name="Khoroshkin M.S."/>
            <person name="Griffin N.W."/>
            <person name="Cheng J."/>
            <person name="Latreille P."/>
            <person name="Kerstetter R.A."/>
            <person name="Terrapon N."/>
            <person name="Henrissat B."/>
            <person name="Osterman A.L."/>
            <person name="Gordon J.I."/>
        </authorList>
    </citation>
    <scope>NUCLEOTIDE SEQUENCE [LARGE SCALE GENOMIC DNA]</scope>
    <source>
        <strain evidence="12 19">WH2</strain>
    </source>
</reference>
<evidence type="ECO:0000256" key="3">
    <source>
        <dbReference type="ARBA" id="ARBA00022448"/>
    </source>
</evidence>
<evidence type="ECO:0000313" key="22">
    <source>
        <dbReference type="Proteomes" id="UP000448877"/>
    </source>
</evidence>
<keyword evidence="7" id="KW-0653">Protein transport</keyword>
<dbReference type="GO" id="GO:0015031">
    <property type="term" value="P:protein transport"/>
    <property type="evidence" value="ECO:0007669"/>
    <property type="project" value="UniProtKB-KW"/>
</dbReference>
<dbReference type="Proteomes" id="UP000061809">
    <property type="component" value="Chromosome"/>
</dbReference>
<dbReference type="SUPFAM" id="SSF74653">
    <property type="entry name" value="TolA/TonB C-terminal domain"/>
    <property type="match status" value="1"/>
</dbReference>
<dbReference type="FunFam" id="3.30.1150.10:FF:000002">
    <property type="entry name" value="Energy transducer TonB"/>
    <property type="match status" value="1"/>
</dbReference>
<keyword evidence="4" id="KW-1003">Cell membrane</keyword>
<reference evidence="17" key="5">
    <citation type="submission" date="2023-08" db="EMBL/GenBank/DDBJ databases">
        <title>Reintroducing virulent viruses to syntetic microbiomes.</title>
        <authorList>
            <person name="Wilde J."/>
            <person name="Boyes R."/>
            <person name="Robinson A.V."/>
            <person name="Daisley B.A."/>
            <person name="Allen-Vercoe E."/>
        </authorList>
    </citation>
    <scope>NUCLEOTIDE SEQUENCE</scope>
    <source>
        <strain evidence="17">225I_12FAA</strain>
    </source>
</reference>
<dbReference type="Proteomes" id="UP000283341">
    <property type="component" value="Unassembled WGS sequence"/>
</dbReference>
<dbReference type="EMBL" id="VVYX01000043">
    <property type="protein sequence ID" value="KAA5413938.1"/>
    <property type="molecule type" value="Genomic_DNA"/>
</dbReference>
<keyword evidence="8 10" id="KW-1133">Transmembrane helix</keyword>
<dbReference type="RefSeq" id="WP_007214747.1">
    <property type="nucleotide sequence ID" value="NZ_CABMLT010000001.1"/>
</dbReference>
<dbReference type="STRING" id="246787.BcellWH2_01270"/>
<evidence type="ECO:0000256" key="7">
    <source>
        <dbReference type="ARBA" id="ARBA00022927"/>
    </source>
</evidence>
<dbReference type="Pfam" id="PF03544">
    <property type="entry name" value="TonB_C"/>
    <property type="match status" value="1"/>
</dbReference>
<dbReference type="AlphaFoldDB" id="A0A0N7IEW4"/>
<evidence type="ECO:0000313" key="23">
    <source>
        <dbReference type="Proteomes" id="UP000482653"/>
    </source>
</evidence>
<dbReference type="GeneID" id="66307304"/>
<organism evidence="12 19">
    <name type="scientific">Bacteroides cellulosilyticus</name>
    <dbReference type="NCBI Taxonomy" id="246787"/>
    <lineage>
        <taxon>Bacteria</taxon>
        <taxon>Pseudomonadati</taxon>
        <taxon>Bacteroidota</taxon>
        <taxon>Bacteroidia</taxon>
        <taxon>Bacteroidales</taxon>
        <taxon>Bacteroidaceae</taxon>
        <taxon>Bacteroides</taxon>
    </lineage>
</organism>
<dbReference type="PANTHER" id="PTHR33446">
    <property type="entry name" value="PROTEIN TONB-RELATED"/>
    <property type="match status" value="1"/>
</dbReference>
<dbReference type="PANTHER" id="PTHR33446:SF2">
    <property type="entry name" value="PROTEIN TONB"/>
    <property type="match status" value="1"/>
</dbReference>
<dbReference type="GO" id="GO:0015891">
    <property type="term" value="P:siderophore transport"/>
    <property type="evidence" value="ECO:0007669"/>
    <property type="project" value="InterPro"/>
</dbReference>
<gene>
    <name evidence="12" type="ORF">BcellWH2_01270</name>
    <name evidence="18" type="ORF">DWX97_26080</name>
    <name evidence="15" type="ORF">F2Y81_11715</name>
    <name evidence="13" type="ORF">F2Y86_08815</name>
    <name evidence="14" type="ORF">F2Y87_24825</name>
    <name evidence="16" type="ORF">PZH42_08050</name>
    <name evidence="17" type="ORF">RO785_05970</name>
</gene>
<protein>
    <submittedName>
        <fullName evidence="18">Energy transducer TonB</fullName>
    </submittedName>
    <submittedName>
        <fullName evidence="12">Gram-negative bacterial tonB protein</fullName>
    </submittedName>
    <submittedName>
        <fullName evidence="13">TonB family protein</fullName>
    </submittedName>
</protein>
<dbReference type="Proteomes" id="UP000448877">
    <property type="component" value="Unassembled WGS sequence"/>
</dbReference>
<evidence type="ECO:0000256" key="4">
    <source>
        <dbReference type="ARBA" id="ARBA00022475"/>
    </source>
</evidence>
<evidence type="ECO:0000256" key="10">
    <source>
        <dbReference type="SAM" id="Phobius"/>
    </source>
</evidence>
<dbReference type="NCBIfam" id="TIGR01352">
    <property type="entry name" value="tonB_Cterm"/>
    <property type="match status" value="1"/>
</dbReference>
<dbReference type="InterPro" id="IPR006260">
    <property type="entry name" value="TonB/TolA_C"/>
</dbReference>
<evidence type="ECO:0000313" key="14">
    <source>
        <dbReference type="EMBL" id="KAA5413938.1"/>
    </source>
</evidence>
<evidence type="ECO:0000313" key="18">
    <source>
        <dbReference type="EMBL" id="RGS30564.1"/>
    </source>
</evidence>
<keyword evidence="6 10" id="KW-0812">Transmembrane</keyword>
<reference evidence="16" key="4">
    <citation type="submission" date="2023-03" db="EMBL/GenBank/DDBJ databases">
        <title>DFI Biobank Strains.</title>
        <authorList>
            <person name="Mostad J."/>
            <person name="Paddock L."/>
            <person name="Medina S."/>
            <person name="Waligurski E."/>
            <person name="Barat B."/>
            <person name="Smith R."/>
            <person name="Burgo V."/>
            <person name="Metcalfe C."/>
            <person name="Woodson C."/>
            <person name="Sundararajan A."/>
            <person name="Ramaswamy R."/>
            <person name="Lin H."/>
            <person name="Pamer E.G."/>
        </authorList>
    </citation>
    <scope>NUCLEOTIDE SEQUENCE</scope>
    <source>
        <strain evidence="16">DFI.9.5</strain>
    </source>
</reference>
<reference evidence="21 22" key="3">
    <citation type="journal article" date="2019" name="Nat. Med.">
        <title>A library of human gut bacterial isolates paired with longitudinal multiomics data enables mechanistic microbiome research.</title>
        <authorList>
            <person name="Poyet M."/>
            <person name="Groussin M."/>
            <person name="Gibbons S.M."/>
            <person name="Avila-Pacheco J."/>
            <person name="Jiang X."/>
            <person name="Kearney S.M."/>
            <person name="Perrotta A.R."/>
            <person name="Berdy B."/>
            <person name="Zhao S."/>
            <person name="Lieberman T.D."/>
            <person name="Swanson P.K."/>
            <person name="Smith M."/>
            <person name="Roesemann S."/>
            <person name="Alexander J.E."/>
            <person name="Rich S.A."/>
            <person name="Livny J."/>
            <person name="Vlamakis H."/>
            <person name="Clish C."/>
            <person name="Bullock K."/>
            <person name="Deik A."/>
            <person name="Scott J."/>
            <person name="Pierce K.A."/>
            <person name="Xavier R.J."/>
            <person name="Alm E.J."/>
        </authorList>
    </citation>
    <scope>NUCLEOTIDE SEQUENCE [LARGE SCALE GENOMIC DNA]</scope>
    <source>
        <strain evidence="15 22">BIOML-A6</strain>
        <strain evidence="13 21">BIOML-A7</strain>
        <strain evidence="14 23">BIOML-A8</strain>
    </source>
</reference>
<name>A0A0N7IEW4_9BACE</name>
<evidence type="ECO:0000313" key="19">
    <source>
        <dbReference type="Proteomes" id="UP000061809"/>
    </source>
</evidence>
<feature type="transmembrane region" description="Helical" evidence="10">
    <location>
        <begin position="20"/>
        <end position="37"/>
    </location>
</feature>
<dbReference type="Proteomes" id="UP001266995">
    <property type="component" value="Unassembled WGS sequence"/>
</dbReference>
<comment type="subcellular location">
    <subcellularLocation>
        <location evidence="1">Cell inner membrane</location>
        <topology evidence="1">Single-pass membrane protein</topology>
        <orientation evidence="1">Periplasmic side</orientation>
    </subcellularLocation>
</comment>
<dbReference type="Gene3D" id="3.30.1150.10">
    <property type="match status" value="1"/>
</dbReference>
<comment type="similarity">
    <text evidence="2">Belongs to the TonB family.</text>
</comment>
<evidence type="ECO:0000313" key="13">
    <source>
        <dbReference type="EMBL" id="KAA5409799.1"/>
    </source>
</evidence>
<dbReference type="InterPro" id="IPR037682">
    <property type="entry name" value="TonB_C"/>
</dbReference>
<dbReference type="EMBL" id="QRVJ01000047">
    <property type="protein sequence ID" value="RGS30564.1"/>
    <property type="molecule type" value="Genomic_DNA"/>
</dbReference>
<evidence type="ECO:0000313" key="20">
    <source>
        <dbReference type="Proteomes" id="UP000283341"/>
    </source>
</evidence>
<dbReference type="EMBL" id="VVYW01000006">
    <property type="protein sequence ID" value="KAA5409799.1"/>
    <property type="molecule type" value="Genomic_DNA"/>
</dbReference>
<dbReference type="PROSITE" id="PS52015">
    <property type="entry name" value="TONB_CTD"/>
    <property type="match status" value="1"/>
</dbReference>
<evidence type="ECO:0000256" key="1">
    <source>
        <dbReference type="ARBA" id="ARBA00004383"/>
    </source>
</evidence>
<dbReference type="Proteomes" id="UP001221924">
    <property type="component" value="Unassembled WGS sequence"/>
</dbReference>
<dbReference type="GO" id="GO:0098797">
    <property type="term" value="C:plasma membrane protein complex"/>
    <property type="evidence" value="ECO:0007669"/>
    <property type="project" value="TreeGrafter"/>
</dbReference>
<dbReference type="KEGG" id="bcel:BcellWH2_01270"/>
<dbReference type="PRINTS" id="PR01374">
    <property type="entry name" value="TONBPROTEIN"/>
</dbReference>
<evidence type="ECO:0000256" key="6">
    <source>
        <dbReference type="ARBA" id="ARBA00022692"/>
    </source>
</evidence>
<evidence type="ECO:0000256" key="2">
    <source>
        <dbReference type="ARBA" id="ARBA00006555"/>
    </source>
</evidence>
<dbReference type="Proteomes" id="UP000482653">
    <property type="component" value="Unassembled WGS sequence"/>
</dbReference>
<feature type="domain" description="TonB C-terminal" evidence="11">
    <location>
        <begin position="138"/>
        <end position="228"/>
    </location>
</feature>
<dbReference type="EMBL" id="VVYV01000017">
    <property type="protein sequence ID" value="KAA5418470.1"/>
    <property type="molecule type" value="Genomic_DNA"/>
</dbReference>
<evidence type="ECO:0000313" key="21">
    <source>
        <dbReference type="Proteomes" id="UP000325055"/>
    </source>
</evidence>
<dbReference type="GO" id="GO:0031992">
    <property type="term" value="F:energy transducer activity"/>
    <property type="evidence" value="ECO:0007669"/>
    <property type="project" value="InterPro"/>
</dbReference>
<keyword evidence="9 10" id="KW-0472">Membrane</keyword>
<evidence type="ECO:0000256" key="9">
    <source>
        <dbReference type="ARBA" id="ARBA00023136"/>
    </source>
</evidence>
<accession>A0A0N7IEW4</accession>
<evidence type="ECO:0000313" key="16">
    <source>
        <dbReference type="EMBL" id="MDE8694057.1"/>
    </source>
</evidence>
<keyword evidence="3" id="KW-0813">Transport</keyword>